<name>A0A0B7NXY1_PROFF</name>
<dbReference type="EC" id="1.7.2.5" evidence="4"/>
<dbReference type="Pfam" id="PF22085">
    <property type="entry name" value="NorB_cytochrome_c-like"/>
    <property type="match status" value="1"/>
</dbReference>
<feature type="transmembrane region" description="Helical" evidence="2">
    <location>
        <begin position="30"/>
        <end position="50"/>
    </location>
</feature>
<feature type="transmembrane region" description="Helical" evidence="2">
    <location>
        <begin position="595"/>
        <end position="622"/>
    </location>
</feature>
<gene>
    <name evidence="4" type="primary">norB</name>
    <name evidence="4" type="ORF">PFCIRM138_00010</name>
</gene>
<feature type="domain" description="Nitric oxide reductase subunit B cytochrome c-like" evidence="3">
    <location>
        <begin position="60"/>
        <end position="221"/>
    </location>
</feature>
<feature type="transmembrane region" description="Helical" evidence="2">
    <location>
        <begin position="340"/>
        <end position="359"/>
    </location>
</feature>
<feature type="transmembrane region" description="Helical" evidence="2">
    <location>
        <begin position="642"/>
        <end position="661"/>
    </location>
</feature>
<dbReference type="PANTHER" id="PTHR10422">
    <property type="entry name" value="CYTOCHROME C OXIDASE SUBUNIT 1"/>
    <property type="match status" value="1"/>
</dbReference>
<dbReference type="Gene3D" id="1.20.210.10">
    <property type="entry name" value="Cytochrome c oxidase-like, subunit I domain"/>
    <property type="match status" value="1"/>
</dbReference>
<proteinExistence type="predicted"/>
<reference evidence="4" key="1">
    <citation type="submission" date="2014-08" db="EMBL/GenBank/DDBJ databases">
        <authorList>
            <person name="Falentin Helene"/>
        </authorList>
    </citation>
    <scope>NUCLEOTIDE SEQUENCE</scope>
</reference>
<dbReference type="SUPFAM" id="SSF81442">
    <property type="entry name" value="Cytochrome c oxidase subunit I-like"/>
    <property type="match status" value="1"/>
</dbReference>
<feature type="transmembrane region" description="Helical" evidence="2">
    <location>
        <begin position="371"/>
        <end position="390"/>
    </location>
</feature>
<dbReference type="GO" id="GO:0016966">
    <property type="term" value="F:nitric oxide reductase activity"/>
    <property type="evidence" value="ECO:0007669"/>
    <property type="project" value="UniProtKB-EC"/>
</dbReference>
<dbReference type="GO" id="GO:0016020">
    <property type="term" value="C:membrane"/>
    <property type="evidence" value="ECO:0007669"/>
    <property type="project" value="InterPro"/>
</dbReference>
<feature type="transmembrane region" description="Helical" evidence="2">
    <location>
        <begin position="418"/>
        <end position="438"/>
    </location>
</feature>
<dbReference type="GO" id="GO:0004129">
    <property type="term" value="F:cytochrome-c oxidase activity"/>
    <property type="evidence" value="ECO:0007669"/>
    <property type="project" value="InterPro"/>
</dbReference>
<sequence>MPSKNQPTTEQVAKTKQRAETVSAYASKGWVQAVAFVMLLGFGIMAALAMRTYTDSMPQPDRIVNEQGQEIISTEQISHGQALYQSRGLQEYGSVMGHGAYLGPDFTAEYLRLTTDAAVEKYTADGVQDPRQAVEDEWRTNRYDENTGTLVWTDQQIAGYHQMVDYYTDFLGSPTTEHGMFPNALEPGEEIEDTTAFFGWTAWASSTNRPGHDYSYSNNWPSEPNVGNGPTANLMIWSVLSLIVLLGGIGILFAVYGRWSARIGWHGEEAPVLDFRQPDEVHLTPSQKVSGLFFVVIMVLFFAQAMVGALTEHYRVELTGFFGIDIAQILPYTVSRTWHVQLSLLWTAAGFLAAGIFLAPLITRKEPKKQGFLTGVLLVAVAIVVFGSLATEWLSQKGILPEGSLFSQQWEYLDLPRLFQIALTVGMFLWMFIVIRTLRSKLNSTKKTSLPWLFMFSGLAIPMFYAVGMLAGSETHFSVAEFWRFWVVHLWVEDFLELFTTVMVAYVFVLLGVVRQKMAISIIMLDVILYSLGGVVGTMHHLYFSGTSAETMAFGAVFSAAEVIPLTFLTVEAWGFMQLGSRQYTNRTKPFPHRWAVMFLISVGFWNFLGAGIFGFLINLPIVSYYEIGTALTANHAHGSMMGVYGMLALAFAVFVLRYIIPEKEWPEKGVKWAFWATNIGLVWMVFISLLPLGVAQLYQSVGKGYYDARAIGYITDPGNTLLDWLRMPGDVIFLSGIVPLLWLAWKALKSYFSKDSKPVVYELMDPPLYEALTDERIAEMAAANKADAVPDQVSPYRSDRREE</sequence>
<dbReference type="InterPro" id="IPR054309">
    <property type="entry name" value="NorB_cytochrome_c-like"/>
</dbReference>
<protein>
    <submittedName>
        <fullName evidence="4">Nitric-oxide reductase subunit B (Nitric-oxide reductase)</fullName>
        <ecNumber evidence="4">1.7.2.5</ecNumber>
    </submittedName>
</protein>
<evidence type="ECO:0000259" key="3">
    <source>
        <dbReference type="Pfam" id="PF22085"/>
    </source>
</evidence>
<evidence type="ECO:0000256" key="2">
    <source>
        <dbReference type="SAM" id="Phobius"/>
    </source>
</evidence>
<feature type="transmembrane region" description="Helical" evidence="2">
    <location>
        <begin position="491"/>
        <end position="511"/>
    </location>
</feature>
<feature type="transmembrane region" description="Helical" evidence="2">
    <location>
        <begin position="518"/>
        <end position="540"/>
    </location>
</feature>
<feature type="region of interest" description="Disordered" evidence="1">
    <location>
        <begin position="784"/>
        <end position="804"/>
    </location>
</feature>
<dbReference type="PANTHER" id="PTHR10422:SF38">
    <property type="entry name" value="CYTOCHROME B SUBUNIT OF NITRIC OXIDE REDUCTASE"/>
    <property type="match status" value="1"/>
</dbReference>
<organism evidence="4">
    <name type="scientific">Propionibacterium freudenreichii subsp. freudenreichii</name>
    <dbReference type="NCBI Taxonomy" id="66712"/>
    <lineage>
        <taxon>Bacteria</taxon>
        <taxon>Bacillati</taxon>
        <taxon>Actinomycetota</taxon>
        <taxon>Actinomycetes</taxon>
        <taxon>Propionibacteriales</taxon>
        <taxon>Propionibacteriaceae</taxon>
        <taxon>Propionibacterium</taxon>
    </lineage>
</organism>
<keyword evidence="2" id="KW-0472">Membrane</keyword>
<evidence type="ECO:0000256" key="1">
    <source>
        <dbReference type="SAM" id="MobiDB-lite"/>
    </source>
</evidence>
<dbReference type="AlphaFoldDB" id="A0A0B7NXY1"/>
<dbReference type="InterPro" id="IPR036927">
    <property type="entry name" value="Cyt_c_oxase-like_su1_sf"/>
</dbReference>
<feature type="transmembrane region" description="Helical" evidence="2">
    <location>
        <begin position="291"/>
        <end position="311"/>
    </location>
</feature>
<dbReference type="GO" id="GO:0020037">
    <property type="term" value="F:heme binding"/>
    <property type="evidence" value="ECO:0007669"/>
    <property type="project" value="InterPro"/>
</dbReference>
<dbReference type="EMBL" id="LM676374">
    <property type="protein sequence ID" value="CEP25542.1"/>
    <property type="molecule type" value="Genomic_DNA"/>
</dbReference>
<feature type="transmembrane region" description="Helical" evidence="2">
    <location>
        <begin position="552"/>
        <end position="574"/>
    </location>
</feature>
<dbReference type="InterPro" id="IPR000883">
    <property type="entry name" value="Cyt_C_Oxase_1"/>
</dbReference>
<evidence type="ECO:0000313" key="4">
    <source>
        <dbReference type="EMBL" id="CEP25542.1"/>
    </source>
</evidence>
<feature type="transmembrane region" description="Helical" evidence="2">
    <location>
        <begin position="732"/>
        <end position="749"/>
    </location>
</feature>
<feature type="transmembrane region" description="Helical" evidence="2">
    <location>
        <begin position="673"/>
        <end position="699"/>
    </location>
</feature>
<keyword evidence="2" id="KW-0812">Transmembrane</keyword>
<keyword evidence="2" id="KW-1133">Transmembrane helix</keyword>
<dbReference type="GO" id="GO:0009060">
    <property type="term" value="P:aerobic respiration"/>
    <property type="evidence" value="ECO:0007669"/>
    <property type="project" value="InterPro"/>
</dbReference>
<keyword evidence="4" id="KW-0560">Oxidoreductase</keyword>
<dbReference type="Pfam" id="PF00115">
    <property type="entry name" value="COX1"/>
    <property type="match status" value="1"/>
</dbReference>
<feature type="transmembrane region" description="Helical" evidence="2">
    <location>
        <begin position="234"/>
        <end position="256"/>
    </location>
</feature>
<accession>A0A0B7NXY1</accession>
<feature type="transmembrane region" description="Helical" evidence="2">
    <location>
        <begin position="450"/>
        <end position="471"/>
    </location>
</feature>